<protein>
    <submittedName>
        <fullName evidence="2">Major facilitator superfamily MFS_1 domain protein</fullName>
    </submittedName>
</protein>
<organism evidence="2 3">
    <name type="scientific">Pseudarthrobacter siccitolerans</name>
    <dbReference type="NCBI Taxonomy" id="861266"/>
    <lineage>
        <taxon>Bacteria</taxon>
        <taxon>Bacillati</taxon>
        <taxon>Actinomycetota</taxon>
        <taxon>Actinomycetes</taxon>
        <taxon>Micrococcales</taxon>
        <taxon>Micrococcaceae</taxon>
        <taxon>Pseudarthrobacter</taxon>
    </lineage>
</organism>
<name>A0A024H2B6_9MICC</name>
<dbReference type="Gene3D" id="1.20.1250.20">
    <property type="entry name" value="MFS general substrate transporter like domains"/>
    <property type="match status" value="1"/>
</dbReference>
<sequence>MCSFLAIGPIAWSYPTAFLTGTAAAAGIGLINSLGNLGGFVAPILRTSVNGIAADSTGSAGVLALGVLPFLAAVMMYATKRFRNKADDLLDTK</sequence>
<accession>A0A024H2B6</accession>
<gene>
    <name evidence="2" type="ORF">ARTSIC4J27_1942</name>
</gene>
<comment type="caution">
    <text evidence="2">The sequence shown here is derived from an EMBL/GenBank/DDBJ whole genome shotgun (WGS) entry which is preliminary data.</text>
</comment>
<keyword evidence="1" id="KW-1133">Transmembrane helix</keyword>
<dbReference type="SUPFAM" id="SSF103473">
    <property type="entry name" value="MFS general substrate transporter"/>
    <property type="match status" value="1"/>
</dbReference>
<evidence type="ECO:0000256" key="1">
    <source>
        <dbReference type="SAM" id="Phobius"/>
    </source>
</evidence>
<dbReference type="InterPro" id="IPR036259">
    <property type="entry name" value="MFS_trans_sf"/>
</dbReference>
<dbReference type="EMBL" id="CAQI01000042">
    <property type="protein sequence ID" value="CCQ45982.1"/>
    <property type="molecule type" value="Genomic_DNA"/>
</dbReference>
<dbReference type="Proteomes" id="UP000035722">
    <property type="component" value="Unassembled WGS sequence"/>
</dbReference>
<dbReference type="AlphaFoldDB" id="A0A024H2B6"/>
<keyword evidence="1" id="KW-0472">Membrane</keyword>
<proteinExistence type="predicted"/>
<feature type="transmembrane region" description="Helical" evidence="1">
    <location>
        <begin position="58"/>
        <end position="78"/>
    </location>
</feature>
<reference evidence="3" key="1">
    <citation type="journal article" date="2014" name="Genome Announc.">
        <title>Genome Sequence of Arthrobacter siccitolerans 4J27, a Xeroprotectant-Producing Desiccation-Tolerant Microorganism.</title>
        <authorList>
            <person name="Manzanera M."/>
            <person name="Santa-Cruz-Calvo L."/>
            <person name="Vilchez J.I."/>
            <person name="Garcia-Fontana C."/>
            <person name="Silva-Castro G.A."/>
            <person name="Calvo C."/>
            <person name="Gonzalez-Lopez J."/>
        </authorList>
    </citation>
    <scope>NUCLEOTIDE SEQUENCE [LARGE SCALE GENOMIC DNA]</scope>
    <source>
        <strain evidence="3">4J27</strain>
    </source>
</reference>
<dbReference type="STRING" id="861266.ARTSIC4J27_1942"/>
<evidence type="ECO:0000313" key="3">
    <source>
        <dbReference type="Proteomes" id="UP000035722"/>
    </source>
</evidence>
<evidence type="ECO:0000313" key="2">
    <source>
        <dbReference type="EMBL" id="CCQ45982.1"/>
    </source>
</evidence>
<keyword evidence="1" id="KW-0812">Transmembrane</keyword>
<keyword evidence="3" id="KW-1185">Reference proteome</keyword>